<accession>A0A401TTF2</accession>
<gene>
    <name evidence="1" type="ORF">chiPu_0030186</name>
</gene>
<keyword evidence="2" id="KW-1185">Reference proteome</keyword>
<dbReference type="Proteomes" id="UP000287033">
    <property type="component" value="Unassembled WGS sequence"/>
</dbReference>
<sequence length="222" mass="24334">MRLPGLGEIDRALRGRGERRFVDFEIRDLAAQLRVVEPALRIRADRVGGDLAERTADAALAHARDHRALVLQQVLRDIPAAIDGADDMRLRHADIVEEGFAERRIAGDQQDRFGRHALRGHVEQDEADAVVLLGRRIGAHQAEDPVGIVGVGGPDLLAVDDVVVTVADRAGLQRGEVRAGVRLGIALAPADQARGDLRQMLLLLLLGAVFQQRRPEHRDAER</sequence>
<dbReference type="EMBL" id="BEZZ01176753">
    <property type="protein sequence ID" value="GCC45919.1"/>
    <property type="molecule type" value="Genomic_DNA"/>
</dbReference>
<reference evidence="1 2" key="1">
    <citation type="journal article" date="2018" name="Nat. Ecol. Evol.">
        <title>Shark genomes provide insights into elasmobranch evolution and the origin of vertebrates.</title>
        <authorList>
            <person name="Hara Y"/>
            <person name="Yamaguchi K"/>
            <person name="Onimaru K"/>
            <person name="Kadota M"/>
            <person name="Koyanagi M"/>
            <person name="Keeley SD"/>
            <person name="Tatsumi K"/>
            <person name="Tanaka K"/>
            <person name="Motone F"/>
            <person name="Kageyama Y"/>
            <person name="Nozu R"/>
            <person name="Adachi N"/>
            <person name="Nishimura O"/>
            <person name="Nakagawa R"/>
            <person name="Tanegashima C"/>
            <person name="Kiyatake I"/>
            <person name="Matsumoto R"/>
            <person name="Murakumo K"/>
            <person name="Nishida K"/>
            <person name="Terakita A"/>
            <person name="Kuratani S"/>
            <person name="Sato K"/>
            <person name="Hyodo S Kuraku.S."/>
        </authorList>
    </citation>
    <scope>NUCLEOTIDE SEQUENCE [LARGE SCALE GENOMIC DNA]</scope>
</reference>
<comment type="caution">
    <text evidence="1">The sequence shown here is derived from an EMBL/GenBank/DDBJ whole genome shotgun (WGS) entry which is preliminary data.</text>
</comment>
<proteinExistence type="predicted"/>
<evidence type="ECO:0000313" key="1">
    <source>
        <dbReference type="EMBL" id="GCC45919.1"/>
    </source>
</evidence>
<name>A0A401TTF2_CHIPU</name>
<protein>
    <submittedName>
        <fullName evidence="1">Uncharacterized protein</fullName>
    </submittedName>
</protein>
<feature type="non-terminal residue" evidence="1">
    <location>
        <position position="222"/>
    </location>
</feature>
<dbReference type="AlphaFoldDB" id="A0A401TTF2"/>
<organism evidence="1 2">
    <name type="scientific">Chiloscyllium punctatum</name>
    <name type="common">Brownbanded bambooshark</name>
    <name type="synonym">Hemiscyllium punctatum</name>
    <dbReference type="NCBI Taxonomy" id="137246"/>
    <lineage>
        <taxon>Eukaryota</taxon>
        <taxon>Metazoa</taxon>
        <taxon>Chordata</taxon>
        <taxon>Craniata</taxon>
        <taxon>Vertebrata</taxon>
        <taxon>Chondrichthyes</taxon>
        <taxon>Elasmobranchii</taxon>
        <taxon>Galeomorphii</taxon>
        <taxon>Galeoidea</taxon>
        <taxon>Orectolobiformes</taxon>
        <taxon>Hemiscylliidae</taxon>
        <taxon>Chiloscyllium</taxon>
    </lineage>
</organism>
<evidence type="ECO:0000313" key="2">
    <source>
        <dbReference type="Proteomes" id="UP000287033"/>
    </source>
</evidence>